<gene>
    <name evidence="1" type="ORF">J7S78_14240</name>
</gene>
<dbReference type="Proteomes" id="UP000673434">
    <property type="component" value="Unassembled WGS sequence"/>
</dbReference>
<dbReference type="EMBL" id="JAGKON010000013">
    <property type="protein sequence ID" value="MBQ0600955.1"/>
    <property type="molecule type" value="Genomic_DNA"/>
</dbReference>
<organism evidence="1 2">
    <name type="scientific">Klebsiella oxytoca</name>
    <dbReference type="NCBI Taxonomy" id="571"/>
    <lineage>
        <taxon>Bacteria</taxon>
        <taxon>Pseudomonadati</taxon>
        <taxon>Pseudomonadota</taxon>
        <taxon>Gammaproteobacteria</taxon>
        <taxon>Enterobacterales</taxon>
        <taxon>Enterobacteriaceae</taxon>
        <taxon>Klebsiella/Raoultella group</taxon>
        <taxon>Klebsiella</taxon>
    </lineage>
</organism>
<evidence type="ECO:0000313" key="1">
    <source>
        <dbReference type="EMBL" id="MBQ0600955.1"/>
    </source>
</evidence>
<proteinExistence type="predicted"/>
<name>A0AAP2FJR3_KLEOX</name>
<protein>
    <submittedName>
        <fullName evidence="1">Uncharacterized protein</fullName>
    </submittedName>
</protein>
<comment type="caution">
    <text evidence="1">The sequence shown here is derived from an EMBL/GenBank/DDBJ whole genome shotgun (WGS) entry which is preliminary data.</text>
</comment>
<dbReference type="RefSeq" id="WP_210846354.1">
    <property type="nucleotide sequence ID" value="NZ_JAGKON010000013.1"/>
</dbReference>
<keyword evidence="2" id="KW-1185">Reference proteome</keyword>
<evidence type="ECO:0000313" key="2">
    <source>
        <dbReference type="Proteomes" id="UP000673434"/>
    </source>
</evidence>
<sequence>MNNNKFFMACIRDTVGSNMAFHCDDGAGYTTDIDKAAVFSKEEAQRFWDSAREFDIPVSQYWVSALSVFHVDCQHVPATTTLVDGCTRYVGFAKGQWDGNDLYWLCDGYIPVTDFHNATIYDKPDLSREDIVWIPFDRADAVKRRTFALHLLDRRTMIQAKGLKMPEWLKRQRRRKNNRTGKVRWNCPGCGKIHWQLNPYDFDGCTHWDCSEYVRRFED</sequence>
<dbReference type="AlphaFoldDB" id="A0AAP2FJR3"/>
<accession>A0AAP2FJR3</accession>
<reference evidence="1 2" key="1">
    <citation type="submission" date="2021-03" db="EMBL/GenBank/DDBJ databases">
        <authorList>
            <person name="Stanton E."/>
        </authorList>
    </citation>
    <scope>NUCLEOTIDE SEQUENCE [LARGE SCALE GENOMIC DNA]</scope>
    <source>
        <strain evidence="1 2">2020EL-00037</strain>
    </source>
</reference>